<dbReference type="Gene3D" id="1.10.220.10">
    <property type="entry name" value="Annexin"/>
    <property type="match status" value="4"/>
</dbReference>
<evidence type="ECO:0000259" key="9">
    <source>
        <dbReference type="Pfam" id="PF21397"/>
    </source>
</evidence>
<dbReference type="PANTHER" id="PTHR10502:SF102">
    <property type="entry name" value="ANNEXIN B11"/>
    <property type="match status" value="1"/>
</dbReference>
<dbReference type="InterPro" id="IPR018502">
    <property type="entry name" value="Annexin_repeat"/>
</dbReference>
<name>A0A142C641_GIAMU</name>
<dbReference type="GO" id="GO:0005509">
    <property type="term" value="F:calcium ion binding"/>
    <property type="evidence" value="ECO:0007669"/>
    <property type="project" value="InterPro"/>
</dbReference>
<dbReference type="InterPro" id="IPR008088">
    <property type="entry name" value="Alpha_giardin"/>
</dbReference>
<comment type="subcellular location">
    <subcellularLocation>
        <location evidence="1">Cytoplasm</location>
        <location evidence="1">Cytoskeleton</location>
    </subcellularLocation>
</comment>
<evidence type="ECO:0000256" key="3">
    <source>
        <dbReference type="ARBA" id="ARBA00022490"/>
    </source>
</evidence>
<evidence type="ECO:0000256" key="2">
    <source>
        <dbReference type="ARBA" id="ARBA00007831"/>
    </source>
</evidence>
<keyword evidence="3" id="KW-0963">Cytoplasm</keyword>
<dbReference type="InterPro" id="IPR037104">
    <property type="entry name" value="Annexin_sf"/>
</dbReference>
<dbReference type="VEuPathDB" id="GiardiaDB:GMRT_10257"/>
<dbReference type="SUPFAM" id="SSF47874">
    <property type="entry name" value="Annexin"/>
    <property type="match status" value="1"/>
</dbReference>
<evidence type="ECO:0000256" key="5">
    <source>
        <dbReference type="ARBA" id="ARBA00022737"/>
    </source>
</evidence>
<feature type="domain" description="Alpha-11 giardin fourth annexin" evidence="9">
    <location>
        <begin position="267"/>
        <end position="341"/>
    </location>
</feature>
<evidence type="ECO:0000256" key="7">
    <source>
        <dbReference type="ARBA" id="ARBA00023216"/>
    </source>
</evidence>
<sequence length="343" mass="39240">MHIRSIIRDDWPTIQSELSGQKKRRCASTRKKMSSAYTDAVTELRSVLEAKNEQGFVAFTGKYSADERKSIRLEYDEKATDEKGKLIPFMKKCLKNGPFEDIMVYAWNCKKLARVAILEKAMKGTNDYRAIHDVILLCDQRERAALFEEYRSKTGNDLAQTVKSQIGLDSVADYLCHLSLEKDRAPRSSILSDAEALKRNLVDSATPDHGEIVRIIVTSTHEEYKEINHKFEVLTGKTVQEAIEAKYSKVEDVRGLCTAHYYSLAPARAVAYLMYRALHEGDVAMRYDQVARITGLYHELHKFAWVHYACWGVMQSDITSFLTSTDDNKVNVRDACLTLWKFK</sequence>
<dbReference type="GO" id="GO:0005544">
    <property type="term" value="F:calcium-dependent phospholipid binding"/>
    <property type="evidence" value="ECO:0007669"/>
    <property type="project" value="InterPro"/>
</dbReference>
<dbReference type="GO" id="GO:0005886">
    <property type="term" value="C:plasma membrane"/>
    <property type="evidence" value="ECO:0007669"/>
    <property type="project" value="TreeGrafter"/>
</dbReference>
<dbReference type="InterPro" id="IPR048983">
    <property type="entry name" value="Alpha11G_Annexin_4"/>
</dbReference>
<dbReference type="GO" id="GO:0005737">
    <property type="term" value="C:cytoplasm"/>
    <property type="evidence" value="ECO:0007669"/>
    <property type="project" value="TreeGrafter"/>
</dbReference>
<dbReference type="GO" id="GO:0007010">
    <property type="term" value="P:cytoskeleton organization"/>
    <property type="evidence" value="ECO:0007669"/>
    <property type="project" value="InterPro"/>
</dbReference>
<evidence type="ECO:0000256" key="4">
    <source>
        <dbReference type="ARBA" id="ARBA00022701"/>
    </source>
</evidence>
<evidence type="ECO:0000256" key="6">
    <source>
        <dbReference type="ARBA" id="ARBA00023212"/>
    </source>
</evidence>
<dbReference type="GO" id="GO:0005874">
    <property type="term" value="C:microtubule"/>
    <property type="evidence" value="ECO:0007669"/>
    <property type="project" value="UniProtKB-KW"/>
</dbReference>
<dbReference type="PRINTS" id="PR01712">
    <property type="entry name" value="ALPHAGIARDIN"/>
</dbReference>
<dbReference type="PANTHER" id="PTHR10502">
    <property type="entry name" value="ANNEXIN"/>
    <property type="match status" value="1"/>
</dbReference>
<keyword evidence="4" id="KW-0493">Microtubule</keyword>
<organism evidence="10">
    <name type="scientific">Giardia muris</name>
    <dbReference type="NCBI Taxonomy" id="5742"/>
    <lineage>
        <taxon>Eukaryota</taxon>
        <taxon>Metamonada</taxon>
        <taxon>Diplomonadida</taxon>
        <taxon>Hexamitidae</taxon>
        <taxon>Giardiinae</taxon>
        <taxon>Giardia</taxon>
    </lineage>
</organism>
<keyword evidence="6" id="KW-0206">Cytoskeleton</keyword>
<comment type="similarity">
    <text evidence="2">Belongs to the annexin family.</text>
</comment>
<evidence type="ECO:0000256" key="1">
    <source>
        <dbReference type="ARBA" id="ARBA00004245"/>
    </source>
</evidence>
<evidence type="ECO:0000313" key="10">
    <source>
        <dbReference type="EMBL" id="AMP46292.1"/>
    </source>
</evidence>
<evidence type="ECO:0000256" key="8">
    <source>
        <dbReference type="ARBA" id="ARBA00025697"/>
    </source>
</evidence>
<dbReference type="GO" id="GO:0001786">
    <property type="term" value="F:phosphatidylserine binding"/>
    <property type="evidence" value="ECO:0007669"/>
    <property type="project" value="TreeGrafter"/>
</dbReference>
<keyword evidence="5" id="KW-0677">Repeat</keyword>
<dbReference type="Pfam" id="PF21397">
    <property type="entry name" value="Annexin_3"/>
    <property type="match status" value="1"/>
</dbReference>
<keyword evidence="7" id="KW-0041">Annexin</keyword>
<proteinExistence type="inferred from homology"/>
<accession>A0A142C641</accession>
<dbReference type="AlphaFoldDB" id="A0A142C641"/>
<comment type="function">
    <text evidence="8">Giardins are involved in parasite attachment to the intestinal mucosa and in the cytoskeletal disassembly and reassembly that marks the transition from infectious trophozoite to transmissible cyst. They may interact with other cytoskeletal proteins such as microtubules in the microribbons or crossbridges, to maintain the integrity of the ventral disk.</text>
</comment>
<dbReference type="PROSITE" id="PS51897">
    <property type="entry name" value="ANNEXIN_2"/>
    <property type="match status" value="1"/>
</dbReference>
<dbReference type="EMBL" id="KU341411">
    <property type="protein sequence ID" value="AMP46292.1"/>
    <property type="molecule type" value="Genomic_DNA"/>
</dbReference>
<reference evidence="10" key="1">
    <citation type="submission" date="2015-12" db="EMBL/GenBank/DDBJ databases">
        <title>Comparative cell biology and evolution of annexins in diplomonads.</title>
        <authorList>
            <person name="Einarsson E."/>
            <person name="Astvaldsson A."/>
            <person name="Hultenby K."/>
            <person name="Andersson J.O."/>
            <person name="Svard S.G."/>
            <person name="Jerlstrom-Hultqvist J."/>
        </authorList>
    </citation>
    <scope>NUCLEOTIDE SEQUENCE</scope>
</reference>
<protein>
    <submittedName>
        <fullName evidence="10">Alpha-11 giardin</fullName>
    </submittedName>
</protein>